<proteinExistence type="predicted"/>
<feature type="transmembrane region" description="Helical" evidence="2">
    <location>
        <begin position="105"/>
        <end position="123"/>
    </location>
</feature>
<keyword evidence="2" id="KW-1133">Transmembrane helix</keyword>
<evidence type="ECO:0000256" key="1">
    <source>
        <dbReference type="SAM" id="MobiDB-lite"/>
    </source>
</evidence>
<feature type="region of interest" description="Disordered" evidence="1">
    <location>
        <begin position="208"/>
        <end position="246"/>
    </location>
</feature>
<dbReference type="AlphaFoldDB" id="A0A7W4V4Q8"/>
<dbReference type="Proteomes" id="UP000529310">
    <property type="component" value="Unassembled WGS sequence"/>
</dbReference>
<keyword evidence="2" id="KW-0812">Transmembrane</keyword>
<accession>A0A7W4V4Q8</accession>
<feature type="transmembrane region" description="Helical" evidence="2">
    <location>
        <begin position="176"/>
        <end position="198"/>
    </location>
</feature>
<dbReference type="EMBL" id="JACHWQ010000008">
    <property type="protein sequence ID" value="MBB2976828.1"/>
    <property type="molecule type" value="Genomic_DNA"/>
</dbReference>
<feature type="transmembrane region" description="Helical" evidence="2">
    <location>
        <begin position="81"/>
        <end position="99"/>
    </location>
</feature>
<keyword evidence="2" id="KW-0472">Membrane</keyword>
<feature type="region of interest" description="Disordered" evidence="1">
    <location>
        <begin position="1"/>
        <end position="30"/>
    </location>
</feature>
<protein>
    <submittedName>
        <fullName evidence="3">Uncharacterized protein</fullName>
    </submittedName>
</protein>
<evidence type="ECO:0000256" key="2">
    <source>
        <dbReference type="SAM" id="Phobius"/>
    </source>
</evidence>
<sequence length="348" mass="36975">MTNEERDATVPADDANVSEAPAEAAAPGEVTDTAIAEEAVAEYAEAEAPVSGAVSVTPPPADDVQYGVGPFSIREISLMSVWFVSFVVSFFSVASVGFNSVWTSGLSWILTIGLPTLAVILVVMRRLSPEGIRRVGSLGIDQFASVAFSVSAMLWLQMVWDSVAFAAQGGPWLHSWVAWVELFLMAGGVVLTVFAPFLPTLKDDFAGRPEAPAHRNARPVRKVVDRPRPAPVPVQTAPAPAANSADDAVTDAYAPDAFASLSTQAASTEPNHTTEDVTTTVQPIASHQAFWALSPVERDVLDVQGNPIFSVGPTAWALVIEDRGEVFVVRHEDGRVGFLHDVSGITRG</sequence>
<organism evidence="3 4">
    <name type="scientific">Microbacterium endophyticum</name>
    <dbReference type="NCBI Taxonomy" id="1526412"/>
    <lineage>
        <taxon>Bacteria</taxon>
        <taxon>Bacillati</taxon>
        <taxon>Actinomycetota</taxon>
        <taxon>Actinomycetes</taxon>
        <taxon>Micrococcales</taxon>
        <taxon>Microbacteriaceae</taxon>
        <taxon>Microbacterium</taxon>
    </lineage>
</organism>
<comment type="caution">
    <text evidence="3">The sequence shown here is derived from an EMBL/GenBank/DDBJ whole genome shotgun (WGS) entry which is preliminary data.</text>
</comment>
<name>A0A7W4V4Q8_9MICO</name>
<dbReference type="RefSeq" id="WP_165138471.1">
    <property type="nucleotide sequence ID" value="NZ_CP049255.1"/>
</dbReference>
<evidence type="ECO:0000313" key="3">
    <source>
        <dbReference type="EMBL" id="MBB2976828.1"/>
    </source>
</evidence>
<feature type="compositionally biased region" description="Low complexity" evidence="1">
    <location>
        <begin position="233"/>
        <end position="246"/>
    </location>
</feature>
<keyword evidence="4" id="KW-1185">Reference proteome</keyword>
<feature type="transmembrane region" description="Helical" evidence="2">
    <location>
        <begin position="135"/>
        <end position="156"/>
    </location>
</feature>
<reference evidence="3 4" key="1">
    <citation type="submission" date="2020-08" db="EMBL/GenBank/DDBJ databases">
        <title>Sequencing the genomes of 1000 actinobacteria strains.</title>
        <authorList>
            <person name="Klenk H.-P."/>
        </authorList>
    </citation>
    <scope>NUCLEOTIDE SEQUENCE [LARGE SCALE GENOMIC DNA]</scope>
    <source>
        <strain evidence="3 4">DSM 27099</strain>
    </source>
</reference>
<gene>
    <name evidence="3" type="ORF">FHX49_002414</name>
</gene>
<evidence type="ECO:0000313" key="4">
    <source>
        <dbReference type="Proteomes" id="UP000529310"/>
    </source>
</evidence>